<dbReference type="Gene3D" id="2.170.120.40">
    <property type="entry name" value="YbbR-like domain"/>
    <property type="match status" value="2"/>
</dbReference>
<organism evidence="1 2">
    <name type="scientific">candidate division CPR2 bacterium GW2011_GWC2_39_10</name>
    <dbReference type="NCBI Taxonomy" id="1618345"/>
    <lineage>
        <taxon>Bacteria</taxon>
        <taxon>Bacteria division CPR2</taxon>
    </lineage>
</organism>
<gene>
    <name evidence="1" type="ORF">UT18_C0009G0043</name>
</gene>
<dbReference type="InterPro" id="IPR012505">
    <property type="entry name" value="YbbR"/>
</dbReference>
<accession>A0A0G0LUE9</accession>
<name>A0A0G0LUE9_UNCC2</name>
<evidence type="ECO:0000313" key="1">
    <source>
        <dbReference type="EMBL" id="KKQ94632.1"/>
    </source>
</evidence>
<dbReference type="Proteomes" id="UP000034207">
    <property type="component" value="Unassembled WGS sequence"/>
</dbReference>
<evidence type="ECO:0000313" key="2">
    <source>
        <dbReference type="Proteomes" id="UP000034207"/>
    </source>
</evidence>
<dbReference type="STRING" id="1618345.UT18_C0009G0043"/>
<reference evidence="1 2" key="1">
    <citation type="journal article" date="2015" name="Nature">
        <title>rRNA introns, odd ribosomes, and small enigmatic genomes across a large radiation of phyla.</title>
        <authorList>
            <person name="Brown C.T."/>
            <person name="Hug L.A."/>
            <person name="Thomas B.C."/>
            <person name="Sharon I."/>
            <person name="Castelle C.J."/>
            <person name="Singh A."/>
            <person name="Wilkins M.J."/>
            <person name="Williams K.H."/>
            <person name="Banfield J.F."/>
        </authorList>
    </citation>
    <scope>NUCLEOTIDE SEQUENCE [LARGE SCALE GENOMIC DNA]</scope>
</reference>
<comment type="caution">
    <text evidence="1">The sequence shown here is derived from an EMBL/GenBank/DDBJ whole genome shotgun (WGS) entry which is preliminary data.</text>
</comment>
<proteinExistence type="predicted"/>
<dbReference type="Gene3D" id="2.170.120.30">
    <property type="match status" value="2"/>
</dbReference>
<dbReference type="PATRIC" id="fig|1618345.3.peg.586"/>
<dbReference type="PANTHER" id="PTHR37804">
    <property type="entry name" value="CDAA REGULATORY PROTEIN CDAR"/>
    <property type="match status" value="1"/>
</dbReference>
<dbReference type="PANTHER" id="PTHR37804:SF1">
    <property type="entry name" value="CDAA REGULATORY PROTEIN CDAR"/>
    <property type="match status" value="1"/>
</dbReference>
<protein>
    <submittedName>
        <fullName evidence="1">YbbR family protein</fullName>
    </submittedName>
</protein>
<sequence length="406" mass="44365">MKYITNNFFVKFLCLVLAFVFWVFVMAADTRMGYFPKEIEVKVRNIANGLAVVEDTVPIKIKVKAPLTVYNKLNDKSFEAYVDASSIKEAGAENLDIKIDSKEAGVQVVGSDPKSFLLKLEDEETKKMAITLSHKGKPSDDYKVGTGEISTKDVIVTGSPTKLKKIADVVALIELKGNEKGNIDADMPVVALDEDNNTINYLVFDPEIVGVKMAIIPKVVSKSVGIKVNLTGEAAKGYWVSKIKTDPEIVAVKGELEKIKNMEYVETEKIDLVGNSQTMIARAKFQLPEGVKVADNIDKVNVQIFISKIDATKTISPAVNFKRGNPKYKAETLNMPAVTLSGSQAALNAATSENVVLNIDLSSYGPGEQKIQIKKEMVTVSGEVEVTKVLPEFITIKITEIATPTP</sequence>
<dbReference type="InterPro" id="IPR053154">
    <property type="entry name" value="c-di-AMP_regulator"/>
</dbReference>
<dbReference type="EMBL" id="LBVV01000009">
    <property type="protein sequence ID" value="KKQ94632.1"/>
    <property type="molecule type" value="Genomic_DNA"/>
</dbReference>
<dbReference type="AlphaFoldDB" id="A0A0G0LUE9"/>
<dbReference type="Pfam" id="PF07949">
    <property type="entry name" value="YbbR"/>
    <property type="match status" value="2"/>
</dbReference>